<keyword evidence="9" id="KW-0830">Ubiquinone</keyword>
<gene>
    <name evidence="10" type="primary">ND3</name>
</gene>
<dbReference type="GO" id="GO:0030964">
    <property type="term" value="C:NADH dehydrogenase complex"/>
    <property type="evidence" value="ECO:0007669"/>
    <property type="project" value="TreeGrafter"/>
</dbReference>
<dbReference type="AlphaFoldDB" id="A0A0A6ZKY2"/>
<sequence length="117" mass="13947">MLILLIFFFLIFLISLKFLFMSYLISKNKFTYFEKLNSFECGFTPLESSRLPFSINFYVIGILFLIFDVEIILLIPFINSFKSLNLLNWLIIKSLILFFLLIGLEYEKFEGSLKWLI</sequence>
<organism evidence="10">
    <name type="scientific">Sigalphus bicolor</name>
    <dbReference type="NCBI Taxonomy" id="515846"/>
    <lineage>
        <taxon>Eukaryota</taxon>
        <taxon>Metazoa</taxon>
        <taxon>Ecdysozoa</taxon>
        <taxon>Arthropoda</taxon>
        <taxon>Hexapoda</taxon>
        <taxon>Insecta</taxon>
        <taxon>Pterygota</taxon>
        <taxon>Neoptera</taxon>
        <taxon>Endopterygota</taxon>
        <taxon>Hymenoptera</taxon>
        <taxon>Apocrita</taxon>
        <taxon>Ichneumonoidea</taxon>
        <taxon>Braconidae</taxon>
        <taxon>Sigalphinae</taxon>
        <taxon>Sigalphus</taxon>
    </lineage>
</organism>
<keyword evidence="9" id="KW-0520">NAD</keyword>
<keyword evidence="9" id="KW-1278">Translocase</keyword>
<reference evidence="10" key="1">
    <citation type="submission" date="2013-07" db="EMBL/GenBank/DDBJ databases">
        <title>The comparative mitochondrial genomes from Braconidae subfamilies and the phylogeny of the Hymenoptera.</title>
        <authorList>
            <person name="Li Q."/>
            <person name="Wei S.J."/>
            <person name="Chen X.X."/>
        </authorList>
    </citation>
    <scope>NUCLEOTIDE SEQUENCE</scope>
</reference>
<evidence type="ECO:0000313" key="10">
    <source>
        <dbReference type="EMBL" id="AHA52589.1"/>
    </source>
</evidence>
<feature type="transmembrane region" description="Helical" evidence="9">
    <location>
        <begin position="6"/>
        <end position="25"/>
    </location>
</feature>
<feature type="transmembrane region" description="Helical" evidence="9">
    <location>
        <begin position="84"/>
        <end position="104"/>
    </location>
</feature>
<evidence type="ECO:0000256" key="6">
    <source>
        <dbReference type="ARBA" id="ARBA00022989"/>
    </source>
</evidence>
<evidence type="ECO:0000256" key="9">
    <source>
        <dbReference type="RuleBase" id="RU003640"/>
    </source>
</evidence>
<keyword evidence="9" id="KW-0679">Respiratory chain</keyword>
<dbReference type="PANTHER" id="PTHR11058:SF9">
    <property type="entry name" value="NADH-UBIQUINONE OXIDOREDUCTASE CHAIN 3"/>
    <property type="match status" value="1"/>
</dbReference>
<comment type="subcellular location">
    <subcellularLocation>
        <location evidence="1">Membrane</location>
    </subcellularLocation>
    <subcellularLocation>
        <location evidence="9">Mitochondrion membrane</location>
        <topology evidence="9">Multi-pass membrane protein</topology>
    </subcellularLocation>
</comment>
<dbReference type="GO" id="GO:0008137">
    <property type="term" value="F:NADH dehydrogenase (ubiquinone) activity"/>
    <property type="evidence" value="ECO:0007669"/>
    <property type="project" value="UniProtKB-UniRule"/>
</dbReference>
<comment type="catalytic activity">
    <reaction evidence="8 9">
        <text>a ubiquinone + NADH + 5 H(+)(in) = a ubiquinol + NAD(+) + 4 H(+)(out)</text>
        <dbReference type="Rhea" id="RHEA:29091"/>
        <dbReference type="Rhea" id="RHEA-COMP:9565"/>
        <dbReference type="Rhea" id="RHEA-COMP:9566"/>
        <dbReference type="ChEBI" id="CHEBI:15378"/>
        <dbReference type="ChEBI" id="CHEBI:16389"/>
        <dbReference type="ChEBI" id="CHEBI:17976"/>
        <dbReference type="ChEBI" id="CHEBI:57540"/>
        <dbReference type="ChEBI" id="CHEBI:57945"/>
        <dbReference type="EC" id="7.1.1.2"/>
    </reaction>
</comment>
<dbReference type="Gene3D" id="1.20.58.1610">
    <property type="entry name" value="NADH:ubiquinone/plastoquinone oxidoreductase, chain 3"/>
    <property type="match status" value="1"/>
</dbReference>
<keyword evidence="4 9" id="KW-0813">Transport</keyword>
<evidence type="ECO:0000256" key="7">
    <source>
        <dbReference type="ARBA" id="ARBA00023136"/>
    </source>
</evidence>
<dbReference type="PANTHER" id="PTHR11058">
    <property type="entry name" value="NADH-UBIQUINONE OXIDOREDUCTASE CHAIN 3"/>
    <property type="match status" value="1"/>
</dbReference>
<keyword evidence="6 9" id="KW-1133">Transmembrane helix</keyword>
<dbReference type="Pfam" id="PF00507">
    <property type="entry name" value="Oxidored_q4"/>
    <property type="match status" value="1"/>
</dbReference>
<accession>A0A0A6ZKY2</accession>
<comment type="function">
    <text evidence="9">Core subunit of the mitochondrial membrane respiratory chain NADH dehydrogenase (Complex I) which catalyzes electron transfer from NADH through the respiratory chain, using ubiquinone as an electron acceptor. Essential for the catalytic activity of complex I.</text>
</comment>
<dbReference type="GO" id="GO:0031966">
    <property type="term" value="C:mitochondrial membrane"/>
    <property type="evidence" value="ECO:0007669"/>
    <property type="project" value="UniProtKB-SubCell"/>
</dbReference>
<dbReference type="EMBL" id="KF385878">
    <property type="protein sequence ID" value="AHA52589.1"/>
    <property type="molecule type" value="Genomic_DNA"/>
</dbReference>
<protein>
    <recommendedName>
        <fullName evidence="3 9">NADH-ubiquinone oxidoreductase chain 3</fullName>
        <ecNumber evidence="9">7.1.1.2</ecNumber>
    </recommendedName>
</protein>
<geneLocation type="mitochondrion" evidence="10"/>
<keyword evidence="7 9" id="KW-0472">Membrane</keyword>
<evidence type="ECO:0000256" key="1">
    <source>
        <dbReference type="ARBA" id="ARBA00004370"/>
    </source>
</evidence>
<name>A0A0A6ZKY2_9HYME</name>
<dbReference type="InterPro" id="IPR038430">
    <property type="entry name" value="NDAH_ubi_oxred_su3_sf"/>
</dbReference>
<dbReference type="EC" id="7.1.1.2" evidence="9"/>
<proteinExistence type="inferred from homology"/>
<evidence type="ECO:0000256" key="4">
    <source>
        <dbReference type="ARBA" id="ARBA00022448"/>
    </source>
</evidence>
<keyword evidence="5 9" id="KW-0812">Transmembrane</keyword>
<keyword evidence="9" id="KW-0249">Electron transport</keyword>
<evidence type="ECO:0000256" key="8">
    <source>
        <dbReference type="ARBA" id="ARBA00049551"/>
    </source>
</evidence>
<comment type="similarity">
    <text evidence="2 9">Belongs to the complex I subunit 3 family.</text>
</comment>
<evidence type="ECO:0000256" key="3">
    <source>
        <dbReference type="ARBA" id="ARBA00021007"/>
    </source>
</evidence>
<feature type="transmembrane region" description="Helical" evidence="9">
    <location>
        <begin position="55"/>
        <end position="78"/>
    </location>
</feature>
<evidence type="ECO:0000256" key="2">
    <source>
        <dbReference type="ARBA" id="ARBA00008472"/>
    </source>
</evidence>
<keyword evidence="9 10" id="KW-0496">Mitochondrion</keyword>
<dbReference type="InterPro" id="IPR000440">
    <property type="entry name" value="NADH_UbQ/plastoQ_OxRdtase_su3"/>
</dbReference>
<evidence type="ECO:0000256" key="5">
    <source>
        <dbReference type="ARBA" id="ARBA00022692"/>
    </source>
</evidence>